<keyword evidence="1" id="KW-1133">Transmembrane helix</keyword>
<name>A0A923STV7_WEICO</name>
<dbReference type="Proteomes" id="UP000650485">
    <property type="component" value="Unassembled WGS sequence"/>
</dbReference>
<evidence type="ECO:0000313" key="2">
    <source>
        <dbReference type="EMBL" id="MBC6499402.1"/>
    </source>
</evidence>
<evidence type="ECO:0000313" key="3">
    <source>
        <dbReference type="Proteomes" id="UP000650485"/>
    </source>
</evidence>
<sequence>MLFSKGKQQQEIGQEFQLLAERKFDLLERQIGRYLLIIQPLCFGVIGLVVVGLYLLIVGPVIRLSLDYQISLQLGLLLTSGVSFSVIVKRFAGLEEGGVLKEVSQLAEKSLTAGESIAEFVTNVIFAVFVQFLLPEFTNMGMALPTLVGLPVVLSIVAVTLIGIAVTGIVWWRRHSWLQKLVVLRRLPLEGRHFYQLVTPYVRSEIRRELAFAVVHGNLMEILAEIGSRERRRMRQIQKLRQLLMYPIVLFGLLARVMHWQKGWLIGMQSKRWSKPAQVDFFETLAQLISVGYDLEKALVSLQSLLPKLRPDLQVIVAGLRRKLWLKQL</sequence>
<accession>A0A923STV7</accession>
<feature type="transmembrane region" description="Helical" evidence="1">
    <location>
        <begin position="34"/>
        <end position="58"/>
    </location>
</feature>
<feature type="transmembrane region" description="Helical" evidence="1">
    <location>
        <begin position="113"/>
        <end position="134"/>
    </location>
</feature>
<feature type="transmembrane region" description="Helical" evidence="1">
    <location>
        <begin position="146"/>
        <end position="172"/>
    </location>
</feature>
<protein>
    <submittedName>
        <fullName evidence="2">Uncharacterized protein</fullName>
    </submittedName>
</protein>
<comment type="caution">
    <text evidence="2">The sequence shown here is derived from an EMBL/GenBank/DDBJ whole genome shotgun (WGS) entry which is preliminary data.</text>
</comment>
<keyword evidence="1" id="KW-0472">Membrane</keyword>
<dbReference type="AlphaFoldDB" id="A0A923STV7"/>
<organism evidence="2 3">
    <name type="scientific">Weissella confusa</name>
    <name type="common">Lactobacillus confusus</name>
    <dbReference type="NCBI Taxonomy" id="1583"/>
    <lineage>
        <taxon>Bacteria</taxon>
        <taxon>Bacillati</taxon>
        <taxon>Bacillota</taxon>
        <taxon>Bacilli</taxon>
        <taxon>Lactobacillales</taxon>
        <taxon>Lactobacillaceae</taxon>
        <taxon>Weissella</taxon>
    </lineage>
</organism>
<feature type="transmembrane region" description="Helical" evidence="1">
    <location>
        <begin position="70"/>
        <end position="92"/>
    </location>
</feature>
<keyword evidence="1" id="KW-0812">Transmembrane</keyword>
<dbReference type="EMBL" id="JACSZT010000009">
    <property type="protein sequence ID" value="MBC6499402.1"/>
    <property type="molecule type" value="Genomic_DNA"/>
</dbReference>
<reference evidence="2" key="1">
    <citation type="submission" date="2020-08" db="EMBL/GenBank/DDBJ databases">
        <title>Complete genome sequence of Weissella confusa strain FS54 provides insights into metabolic potential.</title>
        <authorList>
            <person name="Fhoula I."/>
            <person name="Najjari A."/>
            <person name="Lekired A."/>
            <person name="Bessrour-Aouam N."/>
            <person name="Jaballah S."/>
            <person name="Klibi N."/>
            <person name="Ouzari H.-I."/>
        </authorList>
    </citation>
    <scope>NUCLEOTIDE SEQUENCE</scope>
    <source>
        <strain evidence="2">FS54</strain>
    </source>
</reference>
<evidence type="ECO:0000256" key="1">
    <source>
        <dbReference type="SAM" id="Phobius"/>
    </source>
</evidence>
<proteinExistence type="predicted"/>
<feature type="transmembrane region" description="Helical" evidence="1">
    <location>
        <begin position="243"/>
        <end position="260"/>
    </location>
</feature>
<gene>
    <name evidence="2" type="ORF">H7R52_13150</name>
</gene>